<feature type="domain" description="PTS EIIB type-2" evidence="13">
    <location>
        <begin position="180"/>
        <end position="272"/>
    </location>
</feature>
<keyword evidence="4" id="KW-0597">Phosphoprotein</keyword>
<protein>
    <recommendedName>
        <fullName evidence="9">Ascorbate-specific PTS system EIIA component</fullName>
    </recommendedName>
    <alternativeName>
        <fullName evidence="10">Ascorbate-specific phosphotransferase enzyme IIA component</fullName>
    </alternativeName>
</protein>
<dbReference type="InterPro" id="IPR003501">
    <property type="entry name" value="PTS_EIIB_2/3"/>
</dbReference>
<dbReference type="Gene3D" id="3.40.930.10">
    <property type="entry name" value="Mannitol-specific EII, Chain A"/>
    <property type="match status" value="1"/>
</dbReference>
<evidence type="ECO:0000313" key="15">
    <source>
        <dbReference type="Proteomes" id="UP000625574"/>
    </source>
</evidence>
<dbReference type="RefSeq" id="WP_198736152.1">
    <property type="nucleotide sequence ID" value="NZ_JAEIOT010000007.1"/>
</dbReference>
<comment type="subcellular location">
    <subcellularLocation>
        <location evidence="1">Cytoplasm</location>
    </subcellularLocation>
</comment>
<dbReference type="PROSITE" id="PS51094">
    <property type="entry name" value="PTS_EIIA_TYPE_2"/>
    <property type="match status" value="1"/>
</dbReference>
<dbReference type="Pfam" id="PF02302">
    <property type="entry name" value="PTS_IIB"/>
    <property type="match status" value="1"/>
</dbReference>
<evidence type="ECO:0000256" key="2">
    <source>
        <dbReference type="ARBA" id="ARBA00022448"/>
    </source>
</evidence>
<evidence type="ECO:0000259" key="13">
    <source>
        <dbReference type="PROSITE" id="PS51099"/>
    </source>
</evidence>
<dbReference type="Gene3D" id="3.40.50.2300">
    <property type="match status" value="1"/>
</dbReference>
<sequence length="272" mass="29064">MDALHDLLTRDRIAVGVPARDWREAIRRAGELLVSTDATDAGYTDEMIGTVEENGPYIVIAPGVAFAHARPSRSVHRTALSLIVLTDPVSFGHPSNDPVDIVVALSATDPDTHVKAMKVLARGLGSEELRAALREAATADEVIELIDRATTRTRITRDTSPTPRDTPAPSGADETVPSKGLILTVCGNGLGTSLFLKNTLEDVLDEWGWSRYMTVEATDTISAKGKSGDADCILTSGEIARALGDLGVPMRVISNFTSTDEIDAALREIYAV</sequence>
<evidence type="ECO:0000313" key="14">
    <source>
        <dbReference type="EMBL" id="MBI9000730.1"/>
    </source>
</evidence>
<evidence type="ECO:0000259" key="12">
    <source>
        <dbReference type="PROSITE" id="PS51094"/>
    </source>
</evidence>
<evidence type="ECO:0000256" key="4">
    <source>
        <dbReference type="ARBA" id="ARBA00022553"/>
    </source>
</evidence>
<dbReference type="InterPro" id="IPR016152">
    <property type="entry name" value="PTrfase/Anion_transptr"/>
</dbReference>
<dbReference type="SUPFAM" id="SSF55804">
    <property type="entry name" value="Phoshotransferase/anion transport protein"/>
    <property type="match status" value="1"/>
</dbReference>
<dbReference type="InterPro" id="IPR002178">
    <property type="entry name" value="PTS_EIIA_type-2_dom"/>
</dbReference>
<accession>A0ABS0VVC9</accession>
<evidence type="ECO:0000256" key="3">
    <source>
        <dbReference type="ARBA" id="ARBA00022490"/>
    </source>
</evidence>
<dbReference type="InterPro" id="IPR036095">
    <property type="entry name" value="PTS_EIIB-like_sf"/>
</dbReference>
<evidence type="ECO:0000256" key="7">
    <source>
        <dbReference type="ARBA" id="ARBA00022777"/>
    </source>
</evidence>
<proteinExistence type="predicted"/>
<evidence type="ECO:0000256" key="8">
    <source>
        <dbReference type="ARBA" id="ARBA00037387"/>
    </source>
</evidence>
<reference evidence="14 15" key="1">
    <citation type="submission" date="2020-12" db="EMBL/GenBank/DDBJ databases">
        <title>Genome public.</title>
        <authorList>
            <person name="Sun Q."/>
        </authorList>
    </citation>
    <scope>NUCLEOTIDE SEQUENCE [LARGE SCALE GENOMIC DNA]</scope>
    <source>
        <strain evidence="14 15">CCM 8864</strain>
    </source>
</reference>
<organism evidence="14 15">
    <name type="scientific">Corynebacterium marambiense</name>
    <dbReference type="NCBI Taxonomy" id="2765364"/>
    <lineage>
        <taxon>Bacteria</taxon>
        <taxon>Bacillati</taxon>
        <taxon>Actinomycetota</taxon>
        <taxon>Actinomycetes</taxon>
        <taxon>Mycobacteriales</taxon>
        <taxon>Corynebacteriaceae</taxon>
        <taxon>Corynebacterium</taxon>
    </lineage>
</organism>
<comment type="function">
    <text evidence="8">The phosphoenolpyruvate-dependent sugar phosphotransferase system (sugar PTS), a major carbohydrate active transport system, catalyzes the phosphorylation of incoming sugar substrates concomitantly with their translocation across the cell membrane. The enzyme II UlaABC PTS system is involved in ascorbate transport.</text>
</comment>
<dbReference type="PANTHER" id="PTHR36203:SF1">
    <property type="entry name" value="ASCORBATE-SPECIFIC PTS SYSTEM EIIA COMPONENT"/>
    <property type="match status" value="1"/>
</dbReference>
<name>A0ABS0VVC9_9CORY</name>
<evidence type="ECO:0000256" key="6">
    <source>
        <dbReference type="ARBA" id="ARBA00022683"/>
    </source>
</evidence>
<keyword evidence="5" id="KW-0808">Transferase</keyword>
<keyword evidence="7" id="KW-0418">Kinase</keyword>
<dbReference type="CDD" id="cd05563">
    <property type="entry name" value="PTS_IIB_ascorbate"/>
    <property type="match status" value="1"/>
</dbReference>
<dbReference type="Proteomes" id="UP000625574">
    <property type="component" value="Unassembled WGS sequence"/>
</dbReference>
<comment type="caution">
    <text evidence="14">The sequence shown here is derived from an EMBL/GenBank/DDBJ whole genome shotgun (WGS) entry which is preliminary data.</text>
</comment>
<feature type="region of interest" description="Disordered" evidence="11">
    <location>
        <begin position="152"/>
        <end position="174"/>
    </location>
</feature>
<evidence type="ECO:0000256" key="5">
    <source>
        <dbReference type="ARBA" id="ARBA00022679"/>
    </source>
</evidence>
<dbReference type="PANTHER" id="PTHR36203">
    <property type="entry name" value="ASCORBATE-SPECIFIC PTS SYSTEM EIIA COMPONENT"/>
    <property type="match status" value="1"/>
</dbReference>
<dbReference type="InterPro" id="IPR013011">
    <property type="entry name" value="PTS_EIIB_2"/>
</dbReference>
<evidence type="ECO:0000256" key="1">
    <source>
        <dbReference type="ARBA" id="ARBA00004496"/>
    </source>
</evidence>
<keyword evidence="6" id="KW-0598">Phosphotransferase system</keyword>
<evidence type="ECO:0000256" key="11">
    <source>
        <dbReference type="SAM" id="MobiDB-lite"/>
    </source>
</evidence>
<keyword evidence="3" id="KW-0963">Cytoplasm</keyword>
<evidence type="ECO:0000256" key="10">
    <source>
        <dbReference type="ARBA" id="ARBA00042072"/>
    </source>
</evidence>
<dbReference type="CDD" id="cd00211">
    <property type="entry name" value="PTS_IIA_fru"/>
    <property type="match status" value="1"/>
</dbReference>
<feature type="compositionally biased region" description="Low complexity" evidence="11">
    <location>
        <begin position="158"/>
        <end position="170"/>
    </location>
</feature>
<keyword evidence="2" id="KW-0813">Transport</keyword>
<evidence type="ECO:0000256" key="9">
    <source>
        <dbReference type="ARBA" id="ARBA00041175"/>
    </source>
</evidence>
<dbReference type="InterPro" id="IPR051351">
    <property type="entry name" value="Ascorbate-PTS_EIIA_comp"/>
</dbReference>
<gene>
    <name evidence="14" type="ORF">JDV76_07090</name>
</gene>
<dbReference type="EMBL" id="JAEIOT010000007">
    <property type="protein sequence ID" value="MBI9000730.1"/>
    <property type="molecule type" value="Genomic_DNA"/>
</dbReference>
<feature type="domain" description="PTS EIIA type-2" evidence="12">
    <location>
        <begin position="6"/>
        <end position="149"/>
    </location>
</feature>
<dbReference type="Pfam" id="PF00359">
    <property type="entry name" value="PTS_EIIA_2"/>
    <property type="match status" value="1"/>
</dbReference>
<dbReference type="SUPFAM" id="SSF52794">
    <property type="entry name" value="PTS system IIB component-like"/>
    <property type="match status" value="1"/>
</dbReference>
<dbReference type="PROSITE" id="PS51099">
    <property type="entry name" value="PTS_EIIB_TYPE_2"/>
    <property type="match status" value="1"/>
</dbReference>
<keyword evidence="15" id="KW-1185">Reference proteome</keyword>
<keyword evidence="14" id="KW-0762">Sugar transport</keyword>